<reference evidence="2 3" key="1">
    <citation type="submission" date="2017-11" db="EMBL/GenBank/DDBJ databases">
        <title>Infants hospitalized years apart are colonized by the same room-sourced microbial strains.</title>
        <authorList>
            <person name="Brooks B."/>
            <person name="Olm M.R."/>
            <person name="Firek B.A."/>
            <person name="Baker R."/>
            <person name="Thomas B.C."/>
            <person name="Morowitz M.J."/>
            <person name="Banfield J.F."/>
        </authorList>
    </citation>
    <scope>NUCLEOTIDE SEQUENCE [LARGE SCALE GENOMIC DNA]</scope>
    <source>
        <strain evidence="2">S2_009_000_R2_76</strain>
    </source>
</reference>
<comment type="caution">
    <text evidence="2">The sequence shown here is derived from an EMBL/GenBank/DDBJ whole genome shotgun (WGS) entry which is preliminary data.</text>
</comment>
<dbReference type="AlphaFoldDB" id="A0A2W5F8F2"/>
<protein>
    <recommendedName>
        <fullName evidence="1">DUF2135 domain-containing protein</fullName>
    </recommendedName>
</protein>
<dbReference type="EMBL" id="QFOI01000007">
    <property type="protein sequence ID" value="PZP52321.1"/>
    <property type="molecule type" value="Genomic_DNA"/>
</dbReference>
<dbReference type="Pfam" id="PF09906">
    <property type="entry name" value="DUF2135"/>
    <property type="match status" value="1"/>
</dbReference>
<feature type="non-terminal residue" evidence="2">
    <location>
        <position position="1"/>
    </location>
</feature>
<gene>
    <name evidence="2" type="ORF">DI598_01040</name>
</gene>
<name>A0A2W5F8F2_9SPHI</name>
<dbReference type="InterPro" id="IPR011990">
    <property type="entry name" value="TPR-like_helical_dom_sf"/>
</dbReference>
<organism evidence="2 3">
    <name type="scientific">Pseudopedobacter saltans</name>
    <dbReference type="NCBI Taxonomy" id="151895"/>
    <lineage>
        <taxon>Bacteria</taxon>
        <taxon>Pseudomonadati</taxon>
        <taxon>Bacteroidota</taxon>
        <taxon>Sphingobacteriia</taxon>
        <taxon>Sphingobacteriales</taxon>
        <taxon>Sphingobacteriaceae</taxon>
        <taxon>Pseudopedobacter</taxon>
    </lineage>
</organism>
<proteinExistence type="predicted"/>
<evidence type="ECO:0000313" key="3">
    <source>
        <dbReference type="Proteomes" id="UP000249645"/>
    </source>
</evidence>
<accession>A0A2W5F8F2</accession>
<feature type="domain" description="DUF2135" evidence="1">
    <location>
        <begin position="571"/>
        <end position="616"/>
    </location>
</feature>
<dbReference type="SUPFAM" id="SSF48452">
    <property type="entry name" value="TPR-like"/>
    <property type="match status" value="1"/>
</dbReference>
<evidence type="ECO:0000313" key="2">
    <source>
        <dbReference type="EMBL" id="PZP52321.1"/>
    </source>
</evidence>
<sequence>SKLSAVSTNDADEYLFFSDGISSFGSSRFAFSKPIYTIAAAATSNFGTLKYIAQKTNGRLINLNENSVDKAFEQINTIGLQFLGIKNSTDFSEVYPMIGTEVQHDFSVSGIGKNPSGKMTLLFGNNGKVVLEKEVNLANASQVFEISKVWAQQKIDFLELNTEENKADIEEIGKEFAIVTSNTSLIVLENVSDYVKYKIQPPAELQNDYNRLAKQAFTQRENRKSDLLQQAIARAKELEQWWKKDYKPVKKKYPTPVDGYVSVDSTVPVTAELQGRVAGVQADEASSSSNARMEEVSITANGNPRAMRSVALAAPAANKEKKSEADNTPVPEIKIAKIKSDKDYIKAIEASKNPYQTYLDLRPSYEGTPSFYFDVANYFFEKNEKDTGLVILSSLADLGLENFELYKMLAYKLKEINEYASEVFITKKILDWRPFDAQSHRDYALALADNGCAQDAVDNLYKVLTNDYSIEIAMRDRDITEIIVPEINNLVALHRKDLNLSKINKGILVDIPVDIRVVMNWNKDMTDIDLWVTDPNNEKCFYSHRNTEIGGRNSEDVTQGFGPEQFMLKKAIKGKYVIQTNFFAERQMSITGPTTISVEIYLFYSSGKQTRKILTFQNNNPNAGGEGILVGEFEF</sequence>
<evidence type="ECO:0000259" key="1">
    <source>
        <dbReference type="Pfam" id="PF09906"/>
    </source>
</evidence>
<dbReference type="Gene3D" id="1.25.40.10">
    <property type="entry name" value="Tetratricopeptide repeat domain"/>
    <property type="match status" value="1"/>
</dbReference>
<dbReference type="Proteomes" id="UP000249645">
    <property type="component" value="Unassembled WGS sequence"/>
</dbReference>
<dbReference type="InterPro" id="IPR019220">
    <property type="entry name" value="DUF2135"/>
</dbReference>